<accession>A0A5N5U3N9</accession>
<dbReference type="AlphaFoldDB" id="A0A5N5U3N9"/>
<evidence type="ECO:0000313" key="2">
    <source>
        <dbReference type="Proteomes" id="UP000326302"/>
    </source>
</evidence>
<keyword evidence="1" id="KW-0614">Plasmid</keyword>
<geneLocation type="plasmid" evidence="1">
    <name>unnamed2</name>
</geneLocation>
<name>A0A5N5U3N9_9EURY</name>
<gene>
    <name evidence="1" type="ORF">DMP03_12330</name>
</gene>
<protein>
    <recommendedName>
        <fullName evidence="3">EVE domain-containing protein</fullName>
    </recommendedName>
</protein>
<dbReference type="OrthoDB" id="339314at2157"/>
<dbReference type="RefSeq" id="WP_152120853.1">
    <property type="nucleotide sequence ID" value="NZ_QJOW01000006.1"/>
</dbReference>
<organism evidence="1 2">
    <name type="scientific">Halosegnis rubeus</name>
    <dbReference type="NCBI Taxonomy" id="2212850"/>
    <lineage>
        <taxon>Archaea</taxon>
        <taxon>Methanobacteriati</taxon>
        <taxon>Methanobacteriota</taxon>
        <taxon>Stenosarchaea group</taxon>
        <taxon>Halobacteria</taxon>
        <taxon>Halobacteriales</taxon>
        <taxon>Natronomonadaceae</taxon>
        <taxon>Halosegnis</taxon>
    </lineage>
</organism>
<evidence type="ECO:0000313" key="1">
    <source>
        <dbReference type="EMBL" id="KAB7513180.1"/>
    </source>
</evidence>
<dbReference type="EMBL" id="QJOW01000006">
    <property type="protein sequence ID" value="KAB7513180.1"/>
    <property type="molecule type" value="Genomic_DNA"/>
</dbReference>
<dbReference type="Proteomes" id="UP000326302">
    <property type="component" value="Unassembled WGS sequence"/>
</dbReference>
<reference evidence="1 2" key="1">
    <citation type="submission" date="2019-10" db="EMBL/GenBank/DDBJ databases">
        <title>Unraveling microbial dark matter from salterns through culturing: the case of the genus Halosegnis.</title>
        <authorList>
            <person name="Duran-Viseras A."/>
            <person name="Andrei A.-S."/>
            <person name="Vera-Gargallo B."/>
            <person name="Ghai R."/>
            <person name="Sanchez-Porro C."/>
            <person name="Ventosa A."/>
        </authorList>
    </citation>
    <scope>NUCLEOTIDE SEQUENCE [LARGE SCALE GENOMIC DNA]</scope>
    <source>
        <strain evidence="1 2">F17-44</strain>
        <plasmid evidence="1">unnamed2</plasmid>
    </source>
</reference>
<proteinExistence type="predicted"/>
<comment type="caution">
    <text evidence="1">The sequence shown here is derived from an EMBL/GenBank/DDBJ whole genome shotgun (WGS) entry which is preliminary data.</text>
</comment>
<sequence length="166" mass="19453">MSRDAFLIPVTSPEFERTVTSPVNLTELPIHTSDLDGVDTPENVRIWGVKNSNLNKKFYDKMTEGDYLLFYHDDHYRYFGQAGYKFESNVISREYWGDISADMLYSVMNFKNIDVSREALNEVCDYKANYQPQSIRRMSNKAYRSIRSEYDSIEEFVSKQSEKSES</sequence>
<evidence type="ECO:0008006" key="3">
    <source>
        <dbReference type="Google" id="ProtNLM"/>
    </source>
</evidence>